<proteinExistence type="predicted"/>
<evidence type="ECO:0000313" key="3">
    <source>
        <dbReference type="Proteomes" id="UP000594873"/>
    </source>
</evidence>
<evidence type="ECO:0000256" key="1">
    <source>
        <dbReference type="SAM" id="MobiDB-lite"/>
    </source>
</evidence>
<sequence>MALGPIDYSSTQPELDVRPLLVLGEQLRARKAARAAAEQKQAQEAQLQGDIEALGGNLTPQNLMAFSLKHPELAEAASKGWEAYSQERKDQNLSDMFGVASAIQAGRTDIAKNLIDTRVAALKNGGESTAESEALASIVDQIEQAKAAGNDDEVTRLSNQAKGIIGFGIGSAMGDKAAPLLEKLGFGGSEGGKVVGYGDAIVDPVTGQVIYQAPDAPFTLSEGQTRFDSPGETPPASGGNRRSSGAPLTVRLNNPGAIKDGDFARSIPGYAGNENGFAKFVSPAAGAAAQRRLLKSGYLDKGHNTPRKLVERYAPRGKENSDASVNNYIAHVARGLGIGPDDAIPVSALPQLANLMAGFEKGGSSSSKGGDQSAGAVASVPKTKEAPKPSETRSVGGKVYVKIDGQWFQKWR</sequence>
<evidence type="ECO:0000313" key="2">
    <source>
        <dbReference type="EMBL" id="QPQ55600.1"/>
    </source>
</evidence>
<feature type="region of interest" description="Disordered" evidence="1">
    <location>
        <begin position="360"/>
        <end position="396"/>
    </location>
</feature>
<reference evidence="2 3" key="1">
    <citation type="submission" date="2020-11" db="EMBL/GenBank/DDBJ databases">
        <title>Genome seq and assembly of Sphingosinicella sp.</title>
        <authorList>
            <person name="Chhetri G."/>
        </authorList>
    </citation>
    <scope>NUCLEOTIDE SEQUENCE [LARGE SCALE GENOMIC DNA]</scope>
    <source>
        <strain evidence="2 3">UDD2</strain>
    </source>
</reference>
<dbReference type="EMBL" id="CP065592">
    <property type="protein sequence ID" value="QPQ55600.1"/>
    <property type="molecule type" value="Genomic_DNA"/>
</dbReference>
<feature type="region of interest" description="Disordered" evidence="1">
    <location>
        <begin position="220"/>
        <end position="249"/>
    </location>
</feature>
<dbReference type="Proteomes" id="UP000594873">
    <property type="component" value="Chromosome"/>
</dbReference>
<dbReference type="RefSeq" id="WP_200972272.1">
    <property type="nucleotide sequence ID" value="NZ_CP065592.1"/>
</dbReference>
<gene>
    <name evidence="2" type="ORF">IC614_03080</name>
</gene>
<accession>A0A7T2LMH1</accession>
<feature type="compositionally biased region" description="Basic and acidic residues" evidence="1">
    <location>
        <begin position="382"/>
        <end position="391"/>
    </location>
</feature>
<organism evidence="2 3">
    <name type="scientific">Allosphingosinicella flava</name>
    <dbReference type="NCBI Taxonomy" id="2771430"/>
    <lineage>
        <taxon>Bacteria</taxon>
        <taxon>Pseudomonadati</taxon>
        <taxon>Pseudomonadota</taxon>
        <taxon>Alphaproteobacteria</taxon>
        <taxon>Sphingomonadales</taxon>
        <taxon>Sphingomonadaceae</taxon>
        <taxon>Allosphingosinicella</taxon>
    </lineage>
</organism>
<dbReference type="KEGG" id="sflv:IC614_03080"/>
<protein>
    <submittedName>
        <fullName evidence="2">Uncharacterized protein</fullName>
    </submittedName>
</protein>
<dbReference type="AlphaFoldDB" id="A0A7T2LMH1"/>
<keyword evidence="3" id="KW-1185">Reference proteome</keyword>
<name>A0A7T2LMH1_9SPHN</name>